<gene>
    <name evidence="15" type="primary">ALG3</name>
    <name evidence="15" type="ORF">CcCBS67573_g07613</name>
</gene>
<proteinExistence type="inferred from homology"/>
<accession>A0A507ESB2</accession>
<dbReference type="PANTHER" id="PTHR12646:SF0">
    <property type="entry name" value="DOL-P-MAN:MAN(5)GLCNAC(2)-PP-DOL ALPHA-1,3-MANNOSYLTRANSFERASE"/>
    <property type="match status" value="1"/>
</dbReference>
<evidence type="ECO:0000256" key="4">
    <source>
        <dbReference type="ARBA" id="ARBA00015561"/>
    </source>
</evidence>
<comment type="pathway">
    <text evidence="2 14">Protein modification; protein glycosylation.</text>
</comment>
<evidence type="ECO:0000256" key="2">
    <source>
        <dbReference type="ARBA" id="ARBA00004922"/>
    </source>
</evidence>
<evidence type="ECO:0000256" key="11">
    <source>
        <dbReference type="ARBA" id="ARBA00044743"/>
    </source>
</evidence>
<dbReference type="Proteomes" id="UP000320333">
    <property type="component" value="Unassembled WGS sequence"/>
</dbReference>
<feature type="transmembrane region" description="Helical" evidence="14">
    <location>
        <begin position="17"/>
        <end position="40"/>
    </location>
</feature>
<evidence type="ECO:0000313" key="16">
    <source>
        <dbReference type="Proteomes" id="UP000320333"/>
    </source>
</evidence>
<keyword evidence="8 14" id="KW-0256">Endoplasmic reticulum</keyword>
<keyword evidence="9 14" id="KW-1133">Transmembrane helix</keyword>
<dbReference type="PANTHER" id="PTHR12646">
    <property type="entry name" value="NOT56 - RELATED"/>
    <property type="match status" value="1"/>
</dbReference>
<keyword evidence="10 14" id="KW-0472">Membrane</keyword>
<feature type="transmembrane region" description="Helical" evidence="14">
    <location>
        <begin position="374"/>
        <end position="391"/>
    </location>
</feature>
<feature type="transmembrane region" description="Helical" evidence="14">
    <location>
        <begin position="139"/>
        <end position="158"/>
    </location>
</feature>
<keyword evidence="7 14" id="KW-0812">Transmembrane</keyword>
<evidence type="ECO:0000256" key="13">
    <source>
        <dbReference type="ARBA" id="ARBA00093457"/>
    </source>
</evidence>
<sequence>MSTRTIQRLLEGPPVWILFWGILIAEKALCLAILYGVSYTEIDWRAYMQQTTQFMGGERDYSAISGGTGPLVYPAGFVYIFSLLNWVTGGGKSIVLAQWIFADFAVLTMYIVLTLYTTSKKIPWYALPLLLLSKRIHSIFILRLFNDPVAMIPLYLSICTLSKQQFTVSAALFSLALSVKMNILLFAPAYALLMFQSVGIVGSLKNAFVAISLQLIVALPFIAAGHGASYFANAFEFGRQFLFVWTVNWRFVGEAVFSSTVFSKVLVAMHLIVLFVFIVKWTRCFGGLGNVIRQGFKSNAVQKLDLDYILLTMFTCNLVGITFARSLHYQFYAWYFHSLPYLLFRCKNLLFPVKIAMFFAIEYCWNVYPSTSGSSILLFACHLILLCALLLQPMAGTKQSAPYKPTKAE</sequence>
<keyword evidence="16" id="KW-1185">Reference proteome</keyword>
<evidence type="ECO:0000256" key="10">
    <source>
        <dbReference type="ARBA" id="ARBA00023136"/>
    </source>
</evidence>
<reference evidence="15 16" key="1">
    <citation type="journal article" date="2019" name="Sci. Rep.">
        <title>Comparative genomics of chytrid fungi reveal insights into the obligate biotrophic and pathogenic lifestyle of Synchytrium endobioticum.</title>
        <authorList>
            <person name="van de Vossenberg B.T.L.H."/>
            <person name="Warris S."/>
            <person name="Nguyen H.D.T."/>
            <person name="van Gent-Pelzer M.P.E."/>
            <person name="Joly D.L."/>
            <person name="van de Geest H.C."/>
            <person name="Bonants P.J.M."/>
            <person name="Smith D.S."/>
            <person name="Levesque C.A."/>
            <person name="van der Lee T.A.J."/>
        </authorList>
    </citation>
    <scope>NUCLEOTIDE SEQUENCE [LARGE SCALE GENOMIC DNA]</scope>
    <source>
        <strain evidence="15 16">CBS 675.73</strain>
    </source>
</reference>
<comment type="caution">
    <text evidence="15">The sequence shown here is derived from an EMBL/GenBank/DDBJ whole genome shotgun (WGS) entry which is preliminary data.</text>
</comment>
<evidence type="ECO:0000256" key="8">
    <source>
        <dbReference type="ARBA" id="ARBA00022824"/>
    </source>
</evidence>
<dbReference type="GO" id="GO:0005789">
    <property type="term" value="C:endoplasmic reticulum membrane"/>
    <property type="evidence" value="ECO:0007669"/>
    <property type="project" value="UniProtKB-SubCell"/>
</dbReference>
<comment type="function">
    <text evidence="11 14">Dol-P-Man:Man(5)GlcNAc(2)-PP-Dol alpha-1,3-mannosyltransferase that operates in the biosynthetic pathway of dolichol-linked oligosaccharides, the glycan precursors employed in protein asparagine (N)-glycosylation. The assembly of dolichol-linked oligosaccharides begins on the cytosolic side of the endoplasmic reticulum membrane and finishes in its lumen. The sequential addition of sugars to dolichol pyrophosphate produces dolichol-linked oligosaccharides containing fourteen sugars, including two GlcNAcs, nine mannoses and three glucoses. Once assembled, the oligosaccharide is transferred from the lipid to nascent proteins by oligosaccharyltransferases. In the lumen of the endoplasmic reticulum, adds the first dolichyl beta-D-mannosyl phosphate derived mannose in an alpha-1,3 linkage to Man(5)GlcNAc(2)-PP-dolichol to produce Man(6)GlcNAc(2)-PP-dolichol.</text>
</comment>
<feature type="transmembrane region" description="Helical" evidence="14">
    <location>
        <begin position="96"/>
        <end position="118"/>
    </location>
</feature>
<dbReference type="UniPathway" id="UPA00378"/>
<evidence type="ECO:0000256" key="14">
    <source>
        <dbReference type="RuleBase" id="RU364047"/>
    </source>
</evidence>
<evidence type="ECO:0000256" key="12">
    <source>
        <dbReference type="ARBA" id="ARBA00049506"/>
    </source>
</evidence>
<evidence type="ECO:0000256" key="9">
    <source>
        <dbReference type="ARBA" id="ARBA00022989"/>
    </source>
</evidence>
<name>A0A507ESB2_9FUNG</name>
<feature type="transmembrane region" description="Helical" evidence="14">
    <location>
        <begin position="308"/>
        <end position="328"/>
    </location>
</feature>
<evidence type="ECO:0000256" key="6">
    <source>
        <dbReference type="ARBA" id="ARBA00022679"/>
    </source>
</evidence>
<comment type="similarity">
    <text evidence="13">Belongs to the glycosyltransferase ALG3 family.</text>
</comment>
<keyword evidence="6 14" id="KW-0808">Transferase</keyword>
<dbReference type="AlphaFoldDB" id="A0A507ESB2"/>
<evidence type="ECO:0000313" key="15">
    <source>
        <dbReference type="EMBL" id="TPX67139.1"/>
    </source>
</evidence>
<dbReference type="Pfam" id="PF05208">
    <property type="entry name" value="ALG3"/>
    <property type="match status" value="1"/>
</dbReference>
<comment type="catalytic activity">
    <reaction evidence="12 14">
        <text>an alpha-D-Man-(1-&gt;2)-alpha-D-Man-(1-&gt;2)-alpha-D-Man-(1-&gt;3)-[alpha-D-Man-(1-&gt;6)]-beta-D-Man-(1-&gt;4)-beta-D-GlcNAc-(1-&gt;4)-alpha-D-GlcNAc-diphospho-di-trans,poly-cis-dolichol + a di-trans,poly-cis-dolichyl beta-D-mannosyl phosphate = an alpha-D-Man-(1-&gt;2)-alpha-D-Man-(1-&gt;2)-alpha-D-Man-(1-&gt;3)-[alpha-D-Man-(1-&gt;3)-alpha-D-Man-(1-&gt;6)]-beta-D-Man-(1-&gt;4)-beta-D-GlcNAc-(1-&gt;4)-alpha-D-GlcNAc-diphospho-di-trans,poly-cis-dolichol + a di-trans,poly-cis-dolichyl phosphate + H(+)</text>
        <dbReference type="Rhea" id="RHEA:29527"/>
        <dbReference type="Rhea" id="RHEA-COMP:19498"/>
        <dbReference type="Rhea" id="RHEA-COMP:19501"/>
        <dbReference type="Rhea" id="RHEA-COMP:19516"/>
        <dbReference type="Rhea" id="RHEA-COMP:19517"/>
        <dbReference type="ChEBI" id="CHEBI:15378"/>
        <dbReference type="ChEBI" id="CHEBI:57683"/>
        <dbReference type="ChEBI" id="CHEBI:58211"/>
        <dbReference type="ChEBI" id="CHEBI:132515"/>
        <dbReference type="ChEBI" id="CHEBI:132516"/>
        <dbReference type="EC" id="2.4.1.258"/>
    </reaction>
    <physiologicalReaction direction="left-to-right" evidence="12 14">
        <dbReference type="Rhea" id="RHEA:29528"/>
    </physiologicalReaction>
</comment>
<evidence type="ECO:0000256" key="5">
    <source>
        <dbReference type="ARBA" id="ARBA00022676"/>
    </source>
</evidence>
<protein>
    <recommendedName>
        <fullName evidence="4 14">Dol-P-Man:Man(5)GlcNAc(2)-PP-Dol alpha-1,3-mannosyltransferase</fullName>
        <ecNumber evidence="3 14">2.4.1.258</ecNumber>
    </recommendedName>
    <alternativeName>
        <fullName evidence="14">Dol-P-Man-dependent alpha(1-3)-mannosyltransferase</fullName>
    </alternativeName>
</protein>
<evidence type="ECO:0000256" key="1">
    <source>
        <dbReference type="ARBA" id="ARBA00004477"/>
    </source>
</evidence>
<dbReference type="STRING" id="246404.A0A507ESB2"/>
<feature type="transmembrane region" description="Helical" evidence="14">
    <location>
        <begin position="207"/>
        <end position="224"/>
    </location>
</feature>
<organism evidence="15 16">
    <name type="scientific">Chytriomyces confervae</name>
    <dbReference type="NCBI Taxonomy" id="246404"/>
    <lineage>
        <taxon>Eukaryota</taxon>
        <taxon>Fungi</taxon>
        <taxon>Fungi incertae sedis</taxon>
        <taxon>Chytridiomycota</taxon>
        <taxon>Chytridiomycota incertae sedis</taxon>
        <taxon>Chytridiomycetes</taxon>
        <taxon>Chytridiales</taxon>
        <taxon>Chytriomycetaceae</taxon>
        <taxon>Chytriomyces</taxon>
    </lineage>
</organism>
<feature type="transmembrane region" description="Helical" evidence="14">
    <location>
        <begin position="170"/>
        <end position="195"/>
    </location>
</feature>
<dbReference type="InterPro" id="IPR007873">
    <property type="entry name" value="Glycosyltransferase_ALG3"/>
</dbReference>
<feature type="transmembrane region" description="Helical" evidence="14">
    <location>
        <begin position="61"/>
        <end position="84"/>
    </location>
</feature>
<keyword evidence="5 14" id="KW-0328">Glycosyltransferase</keyword>
<dbReference type="EMBL" id="QEAP01000412">
    <property type="protein sequence ID" value="TPX67139.1"/>
    <property type="molecule type" value="Genomic_DNA"/>
</dbReference>
<comment type="subcellular location">
    <subcellularLocation>
        <location evidence="1 14">Endoplasmic reticulum membrane</location>
        <topology evidence="1 14">Multi-pass membrane protein</topology>
    </subcellularLocation>
</comment>
<dbReference type="OrthoDB" id="20028at2759"/>
<feature type="transmembrane region" description="Helical" evidence="14">
    <location>
        <begin position="349"/>
        <end position="368"/>
    </location>
</feature>
<dbReference type="EC" id="2.4.1.258" evidence="3 14"/>
<feature type="transmembrane region" description="Helical" evidence="14">
    <location>
        <begin position="261"/>
        <end position="279"/>
    </location>
</feature>
<evidence type="ECO:0000256" key="3">
    <source>
        <dbReference type="ARBA" id="ARBA00011964"/>
    </source>
</evidence>
<dbReference type="GO" id="GO:0052925">
    <property type="term" value="F:dol-P-Man:Man(5)GlcNAc(2)-PP-Dol alpha-1,3-mannosyltransferase activity"/>
    <property type="evidence" value="ECO:0007669"/>
    <property type="project" value="UniProtKB-EC"/>
</dbReference>
<evidence type="ECO:0000256" key="7">
    <source>
        <dbReference type="ARBA" id="ARBA00022692"/>
    </source>
</evidence>